<reference evidence="3" key="1">
    <citation type="submission" date="2017-09" db="EMBL/GenBank/DDBJ databases">
        <title>Depth-based differentiation of microbial function through sediment-hosted aquifers and enrichment of novel symbionts in the deep terrestrial subsurface.</title>
        <authorList>
            <person name="Probst A.J."/>
            <person name="Ladd B."/>
            <person name="Jarett J.K."/>
            <person name="Geller-Mcgrath D.E."/>
            <person name="Sieber C.M.K."/>
            <person name="Emerson J.B."/>
            <person name="Anantharaman K."/>
            <person name="Thomas B.C."/>
            <person name="Malmstrom R."/>
            <person name="Stieglmeier M."/>
            <person name="Klingl A."/>
            <person name="Woyke T."/>
            <person name="Ryan C.M."/>
            <person name="Banfield J.F."/>
        </authorList>
    </citation>
    <scope>NUCLEOTIDE SEQUENCE [LARGE SCALE GENOMIC DNA]</scope>
</reference>
<keyword evidence="1" id="KW-0472">Membrane</keyword>
<keyword evidence="1" id="KW-0812">Transmembrane</keyword>
<dbReference type="Gene3D" id="3.60.15.10">
    <property type="entry name" value="Ribonuclease Z/Hydroxyacylglutathione hydrolase-like"/>
    <property type="match status" value="1"/>
</dbReference>
<comment type="caution">
    <text evidence="2">The sequence shown here is derived from an EMBL/GenBank/DDBJ whole genome shotgun (WGS) entry which is preliminary data.</text>
</comment>
<evidence type="ECO:0008006" key="4">
    <source>
        <dbReference type="Google" id="ProtNLM"/>
    </source>
</evidence>
<protein>
    <recommendedName>
        <fullName evidence="4">Metallo-beta-lactamase domain-containing protein</fullName>
    </recommendedName>
</protein>
<dbReference type="AlphaFoldDB" id="A0A2H0Z0H0"/>
<name>A0A2H0Z0H0_9BACT</name>
<evidence type="ECO:0000256" key="1">
    <source>
        <dbReference type="SAM" id="Phobius"/>
    </source>
</evidence>
<feature type="transmembrane region" description="Helical" evidence="1">
    <location>
        <begin position="9"/>
        <end position="27"/>
    </location>
</feature>
<dbReference type="InterPro" id="IPR036866">
    <property type="entry name" value="RibonucZ/Hydroxyglut_hydro"/>
</dbReference>
<accession>A0A2H0Z0H0</accession>
<organism evidence="2 3">
    <name type="scientific">Candidatus Kaiserbacteria bacterium CG08_land_8_20_14_0_20_50_21</name>
    <dbReference type="NCBI Taxonomy" id="1974604"/>
    <lineage>
        <taxon>Bacteria</taxon>
        <taxon>Candidatus Kaiseribacteriota</taxon>
    </lineage>
</organism>
<dbReference type="EMBL" id="PEXT01000021">
    <property type="protein sequence ID" value="PIS43483.1"/>
    <property type="molecule type" value="Genomic_DNA"/>
</dbReference>
<evidence type="ECO:0000313" key="3">
    <source>
        <dbReference type="Proteomes" id="UP000228687"/>
    </source>
</evidence>
<keyword evidence="1" id="KW-1133">Transmembrane helix</keyword>
<dbReference type="SUPFAM" id="SSF56281">
    <property type="entry name" value="Metallo-hydrolase/oxidoreductase"/>
    <property type="match status" value="1"/>
</dbReference>
<gene>
    <name evidence="2" type="ORF">COT23_01050</name>
</gene>
<proteinExistence type="predicted"/>
<dbReference type="Proteomes" id="UP000228687">
    <property type="component" value="Unassembled WGS sequence"/>
</dbReference>
<evidence type="ECO:0000313" key="2">
    <source>
        <dbReference type="EMBL" id="PIS43483.1"/>
    </source>
</evidence>
<sequence>MPRALPTSFYFYSILFGILVVANVSVYRTVFAPRVLMVTVLEVGKGDATLIRTPNGKTVLIDTGPDASILRALGTALPPWQRSLNAVVLTSTKKSAIGGLPDVTSRYRIPTPVYFGTKTTPYGTRLALGDFYIEIISPGTFNISYGVTSLVISSSTPNGVYISDEKP</sequence>